<organism evidence="2 3">
    <name type="scientific">Pipra filicauda</name>
    <name type="common">Wire-tailed manakin</name>
    <dbReference type="NCBI Taxonomy" id="649802"/>
    <lineage>
        <taxon>Eukaryota</taxon>
        <taxon>Metazoa</taxon>
        <taxon>Chordata</taxon>
        <taxon>Craniata</taxon>
        <taxon>Vertebrata</taxon>
        <taxon>Euteleostomi</taxon>
        <taxon>Archelosauria</taxon>
        <taxon>Archosauria</taxon>
        <taxon>Dinosauria</taxon>
        <taxon>Saurischia</taxon>
        <taxon>Theropoda</taxon>
        <taxon>Coelurosauria</taxon>
        <taxon>Aves</taxon>
        <taxon>Neognathae</taxon>
        <taxon>Neoaves</taxon>
        <taxon>Telluraves</taxon>
        <taxon>Australaves</taxon>
        <taxon>Passeriformes</taxon>
        <taxon>Pipridae</taxon>
        <taxon>Pipra</taxon>
    </lineage>
</organism>
<dbReference type="Proteomes" id="UP000504627">
    <property type="component" value="Unplaced"/>
</dbReference>
<evidence type="ECO:0000313" key="2">
    <source>
        <dbReference type="Proteomes" id="UP000504627"/>
    </source>
</evidence>
<evidence type="ECO:0000313" key="3">
    <source>
        <dbReference type="RefSeq" id="XP_027595445.1"/>
    </source>
</evidence>
<feature type="region of interest" description="Disordered" evidence="1">
    <location>
        <begin position="150"/>
        <end position="175"/>
    </location>
</feature>
<feature type="compositionally biased region" description="Polar residues" evidence="1">
    <location>
        <begin position="156"/>
        <end position="168"/>
    </location>
</feature>
<reference evidence="3" key="1">
    <citation type="submission" date="2025-08" db="UniProtKB">
        <authorList>
            <consortium name="RefSeq"/>
        </authorList>
    </citation>
    <scope>IDENTIFICATION</scope>
    <source>
        <tissue evidence="3">Muscle</tissue>
    </source>
</reference>
<gene>
    <name evidence="3" type="primary">LOC113997634</name>
</gene>
<proteinExistence type="predicted"/>
<protein>
    <submittedName>
        <fullName evidence="3">Uncharacterized protein LOC113997634</fullName>
    </submittedName>
</protein>
<keyword evidence="2" id="KW-1185">Reference proteome</keyword>
<sequence length="301" mass="32503">MPSLPQDSPAGGLGTGFPLVRVHGGDRSDLLSLYVTTYEVSFGKRPPGLSHKFEGRVLGVKPPDQASVHPLLGVHSGSGYVTNNYSALSSLVTPRPECPDPFVSMSATSEDFRPFGRPQFQRILPQCVEEPECSYPPEFSLSRIRYEGLKPPKLSRGSSAKSGCTSPAQPDLPQWKPDLSSGCPPTDACCLPAEPGVPALDPCCPQNRHGLPAMGHHPPFAPLELRVGPQEPSKKDPQGYSTIHNQHLTNLSPLAPVAPAWWSQGPTWAPRSVEGVQVPRPSGFSTNNLPTNLWHNDDPFM</sequence>
<accession>A0A6J2I5S0</accession>
<evidence type="ECO:0000256" key="1">
    <source>
        <dbReference type="SAM" id="MobiDB-lite"/>
    </source>
</evidence>
<dbReference type="RefSeq" id="XP_027595445.1">
    <property type="nucleotide sequence ID" value="XM_027739644.2"/>
</dbReference>
<dbReference type="InParanoid" id="A0A6J2I5S0"/>
<name>A0A6J2I5S0_9PASS</name>
<dbReference type="GeneID" id="113997634"/>
<dbReference type="AlphaFoldDB" id="A0A6J2I5S0"/>